<dbReference type="PROSITE" id="PS00455">
    <property type="entry name" value="AMP_BINDING"/>
    <property type="match status" value="1"/>
</dbReference>
<feature type="region of interest" description="Disordered" evidence="3">
    <location>
        <begin position="582"/>
        <end position="659"/>
    </location>
</feature>
<dbReference type="Proteomes" id="UP000614601">
    <property type="component" value="Unassembled WGS sequence"/>
</dbReference>
<dbReference type="InterPro" id="IPR042099">
    <property type="entry name" value="ANL_N_sf"/>
</dbReference>
<dbReference type="Pfam" id="PF00501">
    <property type="entry name" value="AMP-binding"/>
    <property type="match status" value="1"/>
</dbReference>
<feature type="compositionally biased region" description="Polar residues" evidence="3">
    <location>
        <begin position="608"/>
        <end position="627"/>
    </location>
</feature>
<keyword evidence="7" id="KW-1185">Reference proteome</keyword>
<dbReference type="Gene3D" id="3.40.50.12780">
    <property type="entry name" value="N-terminal domain of ligase-like"/>
    <property type="match status" value="1"/>
</dbReference>
<dbReference type="PANTHER" id="PTHR24096:SF168">
    <property type="entry name" value="AMP-BINDING DOMAIN-CONTAINING PROTEIN"/>
    <property type="match status" value="1"/>
</dbReference>
<name>A0A811KNY2_9BILA</name>
<dbReference type="EMBL" id="CAJFCW020000003">
    <property type="protein sequence ID" value="CAG9106182.1"/>
    <property type="molecule type" value="Genomic_DNA"/>
</dbReference>
<evidence type="ECO:0000256" key="1">
    <source>
        <dbReference type="ARBA" id="ARBA00004275"/>
    </source>
</evidence>
<keyword evidence="2" id="KW-0576">Peroxisome</keyword>
<dbReference type="Proteomes" id="UP000783686">
    <property type="component" value="Unassembled WGS sequence"/>
</dbReference>
<evidence type="ECO:0000256" key="3">
    <source>
        <dbReference type="SAM" id="MobiDB-lite"/>
    </source>
</evidence>
<dbReference type="InterPro" id="IPR000873">
    <property type="entry name" value="AMP-dep_synth/lig_dom"/>
</dbReference>
<proteinExistence type="predicted"/>
<evidence type="ECO:0000259" key="5">
    <source>
        <dbReference type="Pfam" id="PF13193"/>
    </source>
</evidence>
<reference evidence="6" key="1">
    <citation type="submission" date="2020-09" db="EMBL/GenBank/DDBJ databases">
        <authorList>
            <person name="Kikuchi T."/>
        </authorList>
    </citation>
    <scope>NUCLEOTIDE SEQUENCE</scope>
    <source>
        <strain evidence="6">SH1</strain>
    </source>
</reference>
<dbReference type="SUPFAM" id="SSF56801">
    <property type="entry name" value="Acetyl-CoA synthetase-like"/>
    <property type="match status" value="1"/>
</dbReference>
<evidence type="ECO:0000313" key="7">
    <source>
        <dbReference type="Proteomes" id="UP000614601"/>
    </source>
</evidence>
<dbReference type="AlphaFoldDB" id="A0A811KNY2"/>
<dbReference type="PANTHER" id="PTHR24096">
    <property type="entry name" value="LONG-CHAIN-FATTY-ACID--COA LIGASE"/>
    <property type="match status" value="1"/>
</dbReference>
<dbReference type="GO" id="GO:0016405">
    <property type="term" value="F:CoA-ligase activity"/>
    <property type="evidence" value="ECO:0007669"/>
    <property type="project" value="TreeGrafter"/>
</dbReference>
<dbReference type="Gene3D" id="3.30.300.30">
    <property type="match status" value="1"/>
</dbReference>
<sequence length="659" mass="73206">MQIQSPFLVDIDLRASFRNFADAFFEKISGFDQEAVALRDAESTETVKYKEFTPITNKCAQHLKEIGIQNKSKVALIASNCSACCFVHLAAAQLGCRMVCVNGNLAVDEIWHQIDQSEVTHAILESQFTAKMEDVKRRAIMRGSGRVKIVRKLEEVIGDTNLSRLTKRESKAIIPVHNVPTPESEYNFETASVTSQSTFVVHSTKNSIIPTDFTDLDDAYGYFIFYTSGTTGPSRPVHLTHHQILLNLQQLSLSIYGPPTSTDKFLVPLNIHHLYGFTSLYHALFNGAEVTMINKYSSKVFLKALSDNKISYAHVTPPMVLFLSTDLSLENVNLRQHLRTLIVGGAALDSKAAKKCKERLAIRDLRQVYIMSEIGSICSFSHFGSDIIECVGSPLPGYLMKILHFDNKNLCAPRQVGHLCVKKQDSTIPLLQSLKHKSNGDNNEGYVRTGDAAFYDERGGIYVVDRIKEIIKFRGIVLCPTDVECNIRSHPGIEDCAVVCKQSHTIGEVPAAFIVKNSSNAVLSTAEVRQHISSKIPQFKELRGSVFFVNEIPRTLNGAALRRQLRQTWDRERLANREAVMTDLAENGRRASTVPKQVSTAPPKRPSSRANQASQRNPSPQPTSLTKKTPKGQENKNAKASSIPKSSPNPSPKPKTTKI</sequence>
<evidence type="ECO:0000313" key="6">
    <source>
        <dbReference type="EMBL" id="CAD5216565.1"/>
    </source>
</evidence>
<dbReference type="GO" id="GO:0005777">
    <property type="term" value="C:peroxisome"/>
    <property type="evidence" value="ECO:0007669"/>
    <property type="project" value="UniProtKB-SubCell"/>
</dbReference>
<dbReference type="InterPro" id="IPR020845">
    <property type="entry name" value="AMP-binding_CS"/>
</dbReference>
<gene>
    <name evidence="6" type="ORF">BOKJ2_LOCUS6651</name>
</gene>
<comment type="caution">
    <text evidence="6">The sequence shown here is derived from an EMBL/GenBank/DDBJ whole genome shotgun (WGS) entry which is preliminary data.</text>
</comment>
<comment type="subcellular location">
    <subcellularLocation>
        <location evidence="1">Peroxisome</location>
    </subcellularLocation>
</comment>
<protein>
    <recommendedName>
        <fullName evidence="8">AMP-binding domain-containing protein</fullName>
    </recommendedName>
</protein>
<evidence type="ECO:0008006" key="8">
    <source>
        <dbReference type="Google" id="ProtNLM"/>
    </source>
</evidence>
<evidence type="ECO:0000259" key="4">
    <source>
        <dbReference type="Pfam" id="PF00501"/>
    </source>
</evidence>
<dbReference type="InterPro" id="IPR045851">
    <property type="entry name" value="AMP-bd_C_sf"/>
</dbReference>
<feature type="domain" description="AMP-binding enzyme C-terminal" evidence="5">
    <location>
        <begin position="483"/>
        <end position="558"/>
    </location>
</feature>
<dbReference type="InterPro" id="IPR025110">
    <property type="entry name" value="AMP-bd_C"/>
</dbReference>
<feature type="domain" description="AMP-dependent synthetase/ligase" evidence="4">
    <location>
        <begin position="34"/>
        <end position="424"/>
    </location>
</feature>
<dbReference type="Pfam" id="PF13193">
    <property type="entry name" value="AMP-binding_C"/>
    <property type="match status" value="1"/>
</dbReference>
<organism evidence="6 7">
    <name type="scientific">Bursaphelenchus okinawaensis</name>
    <dbReference type="NCBI Taxonomy" id="465554"/>
    <lineage>
        <taxon>Eukaryota</taxon>
        <taxon>Metazoa</taxon>
        <taxon>Ecdysozoa</taxon>
        <taxon>Nematoda</taxon>
        <taxon>Chromadorea</taxon>
        <taxon>Rhabditida</taxon>
        <taxon>Tylenchina</taxon>
        <taxon>Tylenchomorpha</taxon>
        <taxon>Aphelenchoidea</taxon>
        <taxon>Aphelenchoididae</taxon>
        <taxon>Bursaphelenchus</taxon>
    </lineage>
</organism>
<accession>A0A811KNY2</accession>
<dbReference type="OrthoDB" id="10253869at2759"/>
<evidence type="ECO:0000256" key="2">
    <source>
        <dbReference type="ARBA" id="ARBA00023140"/>
    </source>
</evidence>
<dbReference type="EMBL" id="CAJFDH010000003">
    <property type="protein sequence ID" value="CAD5216565.1"/>
    <property type="molecule type" value="Genomic_DNA"/>
</dbReference>